<dbReference type="Pfam" id="PF24494">
    <property type="entry name" value="DUF7587"/>
    <property type="match status" value="1"/>
</dbReference>
<name>E3RVV5_PYRTT</name>
<dbReference type="OrthoDB" id="5397734at2759"/>
<dbReference type="AlphaFoldDB" id="E3RVV5"/>
<dbReference type="InterPro" id="IPR056009">
    <property type="entry name" value="DUF7587"/>
</dbReference>
<evidence type="ECO:0000313" key="2">
    <source>
        <dbReference type="EMBL" id="EFQ90144.1"/>
    </source>
</evidence>
<dbReference type="HOGENOM" id="CLU_1723309_0_0_1"/>
<gene>
    <name evidence="2" type="ORF">PTT_13336</name>
</gene>
<accession>E3RVV5</accession>
<feature type="domain" description="DUF7587" evidence="1">
    <location>
        <begin position="8"/>
        <end position="134"/>
    </location>
</feature>
<proteinExistence type="predicted"/>
<reference evidence="2 3" key="1">
    <citation type="journal article" date="2010" name="Genome Biol.">
        <title>A first genome assembly of the barley fungal pathogen Pyrenophora teres f. teres.</title>
        <authorList>
            <person name="Ellwood S.R."/>
            <person name="Liu Z."/>
            <person name="Syme R.A."/>
            <person name="Lai Z."/>
            <person name="Hane J.K."/>
            <person name="Keiper F."/>
            <person name="Moffat C.S."/>
            <person name="Oliver R.P."/>
            <person name="Friesen T.L."/>
        </authorList>
    </citation>
    <scope>NUCLEOTIDE SEQUENCE [LARGE SCALE GENOMIC DNA]</scope>
    <source>
        <strain evidence="2 3">0-1</strain>
    </source>
</reference>
<dbReference type="KEGG" id="pte:PTT_13336"/>
<sequence>MSIPPGTRHIGFRVWDEDSRTIFSEEAGFFSEAFARFWNGDCPPPFSPEGQGLQALKILTNLHLSLSGGASTFVSVSTSLLQALVKASTMREPRIAIIALDHPLLNEPNKTIHAAEIMQMLKGDGLAWWAKYKGIAGNSITQPSSWTLAKKD</sequence>
<dbReference type="EMBL" id="GL535322">
    <property type="protein sequence ID" value="EFQ90144.1"/>
    <property type="molecule type" value="Genomic_DNA"/>
</dbReference>
<evidence type="ECO:0000259" key="1">
    <source>
        <dbReference type="Pfam" id="PF24494"/>
    </source>
</evidence>
<protein>
    <recommendedName>
        <fullName evidence="1">DUF7587 domain-containing protein</fullName>
    </recommendedName>
</protein>
<dbReference type="Proteomes" id="UP000001067">
    <property type="component" value="Unassembled WGS sequence"/>
</dbReference>
<keyword evidence="3" id="KW-1185">Reference proteome</keyword>
<organism evidence="3">
    <name type="scientific">Pyrenophora teres f. teres (strain 0-1)</name>
    <name type="common">Barley net blotch fungus</name>
    <name type="synonym">Drechslera teres f. teres</name>
    <dbReference type="NCBI Taxonomy" id="861557"/>
    <lineage>
        <taxon>Eukaryota</taxon>
        <taxon>Fungi</taxon>
        <taxon>Dikarya</taxon>
        <taxon>Ascomycota</taxon>
        <taxon>Pezizomycotina</taxon>
        <taxon>Dothideomycetes</taxon>
        <taxon>Pleosporomycetidae</taxon>
        <taxon>Pleosporales</taxon>
        <taxon>Pleosporineae</taxon>
        <taxon>Pleosporaceae</taxon>
        <taxon>Pyrenophora</taxon>
    </lineage>
</organism>
<evidence type="ECO:0000313" key="3">
    <source>
        <dbReference type="Proteomes" id="UP000001067"/>
    </source>
</evidence>